<dbReference type="EMBL" id="BQNB010013743">
    <property type="protein sequence ID" value="GJT19755.1"/>
    <property type="molecule type" value="Genomic_DNA"/>
</dbReference>
<evidence type="ECO:0000313" key="4">
    <source>
        <dbReference type="Proteomes" id="UP001151760"/>
    </source>
</evidence>
<comment type="caution">
    <text evidence="3">The sequence shown here is derived from an EMBL/GenBank/DDBJ whole genome shotgun (WGS) entry which is preliminary data.</text>
</comment>
<keyword evidence="2" id="KW-0732">Signal</keyword>
<feature type="signal peptide" evidence="2">
    <location>
        <begin position="1"/>
        <end position="16"/>
    </location>
</feature>
<name>A0ABQ5BXY8_9ASTR</name>
<accession>A0ABQ5BXY8</accession>
<sequence length="104" mass="10945">MVLAVLLSSAALSVLATQPTCRSSPASCLSLLEESLLFTLGAYAITMPDVPGYKSRVNRHDHNVSGAPAGSPDSILSNEPKPLWKHRPPPPPSILSPGESSYPP</sequence>
<feature type="compositionally biased region" description="Low complexity" evidence="1">
    <location>
        <begin position="95"/>
        <end position="104"/>
    </location>
</feature>
<feature type="region of interest" description="Disordered" evidence="1">
    <location>
        <begin position="54"/>
        <end position="104"/>
    </location>
</feature>
<protein>
    <submittedName>
        <fullName evidence="3">Uncharacterized protein</fullName>
    </submittedName>
</protein>
<evidence type="ECO:0000313" key="3">
    <source>
        <dbReference type="EMBL" id="GJT19755.1"/>
    </source>
</evidence>
<reference evidence="3" key="1">
    <citation type="journal article" date="2022" name="Int. J. Mol. Sci.">
        <title>Draft Genome of Tanacetum Coccineum: Genomic Comparison of Closely Related Tanacetum-Family Plants.</title>
        <authorList>
            <person name="Yamashiro T."/>
            <person name="Shiraishi A."/>
            <person name="Nakayama K."/>
            <person name="Satake H."/>
        </authorList>
    </citation>
    <scope>NUCLEOTIDE SEQUENCE</scope>
</reference>
<gene>
    <name evidence="3" type="ORF">Tco_0878461</name>
</gene>
<feature type="chain" id="PRO_5046537224" evidence="2">
    <location>
        <begin position="17"/>
        <end position="104"/>
    </location>
</feature>
<dbReference type="Proteomes" id="UP001151760">
    <property type="component" value="Unassembled WGS sequence"/>
</dbReference>
<keyword evidence="4" id="KW-1185">Reference proteome</keyword>
<proteinExistence type="predicted"/>
<evidence type="ECO:0000256" key="2">
    <source>
        <dbReference type="SAM" id="SignalP"/>
    </source>
</evidence>
<reference evidence="3" key="2">
    <citation type="submission" date="2022-01" db="EMBL/GenBank/DDBJ databases">
        <authorList>
            <person name="Yamashiro T."/>
            <person name="Shiraishi A."/>
            <person name="Satake H."/>
            <person name="Nakayama K."/>
        </authorList>
    </citation>
    <scope>NUCLEOTIDE SEQUENCE</scope>
</reference>
<evidence type="ECO:0000256" key="1">
    <source>
        <dbReference type="SAM" id="MobiDB-lite"/>
    </source>
</evidence>
<organism evidence="3 4">
    <name type="scientific">Tanacetum coccineum</name>
    <dbReference type="NCBI Taxonomy" id="301880"/>
    <lineage>
        <taxon>Eukaryota</taxon>
        <taxon>Viridiplantae</taxon>
        <taxon>Streptophyta</taxon>
        <taxon>Embryophyta</taxon>
        <taxon>Tracheophyta</taxon>
        <taxon>Spermatophyta</taxon>
        <taxon>Magnoliopsida</taxon>
        <taxon>eudicotyledons</taxon>
        <taxon>Gunneridae</taxon>
        <taxon>Pentapetalae</taxon>
        <taxon>asterids</taxon>
        <taxon>campanulids</taxon>
        <taxon>Asterales</taxon>
        <taxon>Asteraceae</taxon>
        <taxon>Asteroideae</taxon>
        <taxon>Anthemideae</taxon>
        <taxon>Anthemidinae</taxon>
        <taxon>Tanacetum</taxon>
    </lineage>
</organism>